<dbReference type="InterPro" id="IPR050586">
    <property type="entry name" value="CPA3_Na-H_Antiporter_D"/>
</dbReference>
<comment type="subcellular location">
    <subcellularLocation>
        <location evidence="1">Cell membrane</location>
        <topology evidence="1">Multi-pass membrane protein</topology>
    </subcellularLocation>
    <subcellularLocation>
        <location evidence="7">Membrane</location>
        <topology evidence="7">Multi-pass membrane protein</topology>
    </subcellularLocation>
</comment>
<dbReference type="PANTHER" id="PTHR42703">
    <property type="entry name" value="NADH DEHYDROGENASE"/>
    <property type="match status" value="1"/>
</dbReference>
<feature type="transmembrane region" description="Helical" evidence="8">
    <location>
        <begin position="227"/>
        <end position="247"/>
    </location>
</feature>
<gene>
    <name evidence="10" type="ORF">HW450_06290</name>
</gene>
<feature type="transmembrane region" description="Helical" evidence="8">
    <location>
        <begin position="354"/>
        <end position="373"/>
    </location>
</feature>
<keyword evidence="4 7" id="KW-0812">Transmembrane</keyword>
<feature type="transmembrane region" description="Helical" evidence="8">
    <location>
        <begin position="27"/>
        <end position="46"/>
    </location>
</feature>
<sequence length="493" mass="52063">MILPLFVAVPLTAAALAVIAPWRWLRSLLFVVVPFLGIPAGVWLFTQGTIGHNVGLYPGGVSIAFAADQFTALFVITTSVVALTANWFAFVSGEITARFYPALTLMLIAGVNGALLTADLFNLFVFIEVMLLPSYGLMAMTGTRSRLAAGRTFVLSNLFASTLLLIGAGLVYAVSGTVNYAALAGAADHGPLVVAMGVVVIALAVKAGVVPLHTWLPRTYPATSSAVMGLFSGLHTKVAVFVLYRLYVVVFDADERWSWFIIAVMCVSMLIGGFAGLGERTIRRVLAYQMVNGMPFILVMLAFGTEAALAAGILYALHHMITVGSLVLTTGAIEETYGTGTLSKLYGLARRDPIASTVWAAGAFSVVGFPPFSGMWGKVGIVFAAAEPGNMRSWLVISVVIVASIGALLSMLRVWRKVFWGKPMGRYSASLGVTWAKLLPGLSLMVVSVGMFFAAGPLIDAISTASHALFDVPSYVSAVFGTTDPIGVVNASV</sequence>
<protein>
    <submittedName>
        <fullName evidence="10">Monovalent cation/H+ antiporter subunit D family protein</fullName>
    </submittedName>
</protein>
<dbReference type="GO" id="GO:0005886">
    <property type="term" value="C:plasma membrane"/>
    <property type="evidence" value="ECO:0007669"/>
    <property type="project" value="UniProtKB-SubCell"/>
</dbReference>
<evidence type="ECO:0000256" key="5">
    <source>
        <dbReference type="ARBA" id="ARBA00022989"/>
    </source>
</evidence>
<evidence type="ECO:0000256" key="1">
    <source>
        <dbReference type="ARBA" id="ARBA00004651"/>
    </source>
</evidence>
<comment type="similarity">
    <text evidence="2">Belongs to the CPA3 antiporters (TC 2.A.63) subunit D family.</text>
</comment>
<accession>A0A7G5FI66</accession>
<feature type="transmembrane region" description="Helical" evidence="8">
    <location>
        <begin position="102"/>
        <end position="132"/>
    </location>
</feature>
<name>A0A7G5FI66_9CORY</name>
<evidence type="ECO:0000256" key="8">
    <source>
        <dbReference type="SAM" id="Phobius"/>
    </source>
</evidence>
<evidence type="ECO:0000256" key="3">
    <source>
        <dbReference type="ARBA" id="ARBA00022475"/>
    </source>
</evidence>
<evidence type="ECO:0000256" key="2">
    <source>
        <dbReference type="ARBA" id="ARBA00005346"/>
    </source>
</evidence>
<dbReference type="Proteomes" id="UP000515570">
    <property type="component" value="Chromosome"/>
</dbReference>
<feature type="domain" description="NADH:quinone oxidoreductase/Mrp antiporter transmembrane" evidence="9">
    <location>
        <begin position="119"/>
        <end position="396"/>
    </location>
</feature>
<evidence type="ECO:0000256" key="6">
    <source>
        <dbReference type="ARBA" id="ARBA00023136"/>
    </source>
</evidence>
<evidence type="ECO:0000256" key="7">
    <source>
        <dbReference type="RuleBase" id="RU000320"/>
    </source>
</evidence>
<feature type="transmembrane region" description="Helical" evidence="8">
    <location>
        <begin position="153"/>
        <end position="174"/>
    </location>
</feature>
<feature type="transmembrane region" description="Helical" evidence="8">
    <location>
        <begin position="259"/>
        <end position="278"/>
    </location>
</feature>
<keyword evidence="5 8" id="KW-1133">Transmembrane helix</keyword>
<feature type="transmembrane region" description="Helical" evidence="8">
    <location>
        <begin position="70"/>
        <end position="90"/>
    </location>
</feature>
<organism evidence="10 11">
    <name type="scientific">Corynebacterium hindlerae</name>
    <dbReference type="NCBI Taxonomy" id="699041"/>
    <lineage>
        <taxon>Bacteria</taxon>
        <taxon>Bacillati</taxon>
        <taxon>Actinomycetota</taxon>
        <taxon>Actinomycetes</taxon>
        <taxon>Mycobacteriales</taxon>
        <taxon>Corynebacteriaceae</taxon>
        <taxon>Corynebacterium</taxon>
    </lineage>
</organism>
<dbReference type="EMBL" id="CP059833">
    <property type="protein sequence ID" value="QMV86307.1"/>
    <property type="molecule type" value="Genomic_DNA"/>
</dbReference>
<feature type="transmembrane region" description="Helical" evidence="8">
    <location>
        <begin position="285"/>
        <end position="303"/>
    </location>
</feature>
<evidence type="ECO:0000256" key="4">
    <source>
        <dbReference type="ARBA" id="ARBA00022692"/>
    </source>
</evidence>
<proteinExistence type="inferred from homology"/>
<reference evidence="10 11" key="1">
    <citation type="submission" date="2020-07" db="EMBL/GenBank/DDBJ databases">
        <title>non toxigenic Corynebacterium sp. nov from a clinical source.</title>
        <authorList>
            <person name="Bernier A.-M."/>
            <person name="Bernard K."/>
        </authorList>
    </citation>
    <scope>NUCLEOTIDE SEQUENCE [LARGE SCALE GENOMIC DNA]</scope>
    <source>
        <strain evidence="11">NML 93-0612</strain>
    </source>
</reference>
<evidence type="ECO:0000259" key="9">
    <source>
        <dbReference type="Pfam" id="PF00361"/>
    </source>
</evidence>
<keyword evidence="6 8" id="KW-0472">Membrane</keyword>
<keyword evidence="3" id="KW-1003">Cell membrane</keyword>
<evidence type="ECO:0000313" key="11">
    <source>
        <dbReference type="Proteomes" id="UP000515570"/>
    </source>
</evidence>
<dbReference type="Pfam" id="PF00361">
    <property type="entry name" value="Proton_antipo_M"/>
    <property type="match status" value="1"/>
</dbReference>
<dbReference type="RefSeq" id="WP_182387116.1">
    <property type="nucleotide sequence ID" value="NZ_CP059833.1"/>
</dbReference>
<dbReference type="AlphaFoldDB" id="A0A7G5FI66"/>
<feature type="transmembrane region" description="Helical" evidence="8">
    <location>
        <begin position="194"/>
        <end position="215"/>
    </location>
</feature>
<dbReference type="InterPro" id="IPR001750">
    <property type="entry name" value="ND/Mrp_TM"/>
</dbReference>
<feature type="transmembrane region" description="Helical" evidence="8">
    <location>
        <begin position="393"/>
        <end position="415"/>
    </location>
</feature>
<dbReference type="PANTHER" id="PTHR42703:SF1">
    <property type="entry name" value="NA(+)_H(+) ANTIPORTER SUBUNIT D1"/>
    <property type="match status" value="1"/>
</dbReference>
<feature type="transmembrane region" description="Helical" evidence="8">
    <location>
        <begin position="435"/>
        <end position="459"/>
    </location>
</feature>
<keyword evidence="11" id="KW-1185">Reference proteome</keyword>
<evidence type="ECO:0000313" key="10">
    <source>
        <dbReference type="EMBL" id="QMV86307.1"/>
    </source>
</evidence>
<feature type="transmembrane region" description="Helical" evidence="8">
    <location>
        <begin position="309"/>
        <end position="333"/>
    </location>
</feature>